<dbReference type="EMBL" id="JAEUBG010001769">
    <property type="protein sequence ID" value="KAH3685840.1"/>
    <property type="molecule type" value="Genomic_DNA"/>
</dbReference>
<keyword evidence="7" id="KW-0460">Magnesium</keyword>
<dbReference type="GO" id="GO:0046872">
    <property type="term" value="F:metal ion binding"/>
    <property type="evidence" value="ECO:0007669"/>
    <property type="project" value="UniProtKB-KW"/>
</dbReference>
<protein>
    <recommendedName>
        <fullName evidence="4">NAD(+) diphosphatase</fullName>
        <ecNumber evidence="4">3.6.1.22</ecNumber>
    </recommendedName>
</protein>
<sequence length="406" mass="46049">MERLRQIQGHLTSSSSKMSDNQTTSINPQTKQTSDESLYLTGSPLNRLSFLRGDTEFIQLASTHSSAKFIIFDRDLTLISTDKSDKTISLYKASYEQLKSVVDQWASYNNTKGQDLRINDVRITFLGVQESDDPSVFQYKRYQGSPYFAIDLCNESNLLQDIISTSSQELSLIKDRKQLFHLSHFDVSLFSHSKMYLDWLQRTKFCSGCGSQVIAYEAGTKLLCSSTNVHSETGKFQCIVKSASVSNASFPRTDPVIITAITTPSYSKVLLARGRRFPVPMYSCVAGFMEPSETIEEASRREVWEETGIRIGNGEEETVEVVKSQPWPYPVNLMVGCLAFVREDDEQRIDLTHDAELLDAKWVNTRVLKEMVHGAKADSDWFLPPKEAIAHWLIKEVINRFDKLSQ</sequence>
<evidence type="ECO:0000256" key="8">
    <source>
        <dbReference type="ARBA" id="ARBA00023027"/>
    </source>
</evidence>
<dbReference type="PANTHER" id="PTHR42904:SF6">
    <property type="entry name" value="NAD-CAPPED RNA HYDROLASE NUDT12"/>
    <property type="match status" value="1"/>
</dbReference>
<dbReference type="GO" id="GO:0035529">
    <property type="term" value="F:NADH pyrophosphatase activity"/>
    <property type="evidence" value="ECO:0007669"/>
    <property type="project" value="TreeGrafter"/>
</dbReference>
<dbReference type="GO" id="GO:0005829">
    <property type="term" value="C:cytosol"/>
    <property type="evidence" value="ECO:0007669"/>
    <property type="project" value="TreeGrafter"/>
</dbReference>
<comment type="catalytic activity">
    <reaction evidence="9">
        <text>a 5'-end NAD(+)-phospho-ribonucleoside in mRNA + H2O = a 5'-end phospho-adenosine-phospho-ribonucleoside in mRNA + beta-nicotinamide D-ribonucleotide + 2 H(+)</text>
        <dbReference type="Rhea" id="RHEA:60876"/>
        <dbReference type="Rhea" id="RHEA-COMP:15698"/>
        <dbReference type="Rhea" id="RHEA-COMP:15719"/>
        <dbReference type="ChEBI" id="CHEBI:14649"/>
        <dbReference type="ChEBI" id="CHEBI:15377"/>
        <dbReference type="ChEBI" id="CHEBI:15378"/>
        <dbReference type="ChEBI" id="CHEBI:144029"/>
        <dbReference type="ChEBI" id="CHEBI:144051"/>
    </reaction>
    <physiologicalReaction direction="left-to-right" evidence="9">
        <dbReference type="Rhea" id="RHEA:60877"/>
    </physiologicalReaction>
</comment>
<comment type="cofactor">
    <cofactor evidence="1">
        <name>Mg(2+)</name>
        <dbReference type="ChEBI" id="CHEBI:18420"/>
    </cofactor>
</comment>
<comment type="similarity">
    <text evidence="3">Belongs to the Nudix hydrolase family. NudC subfamily.</text>
</comment>
<evidence type="ECO:0000256" key="1">
    <source>
        <dbReference type="ARBA" id="ARBA00001946"/>
    </source>
</evidence>
<evidence type="ECO:0000256" key="10">
    <source>
        <dbReference type="SAM" id="MobiDB-lite"/>
    </source>
</evidence>
<evidence type="ECO:0000256" key="7">
    <source>
        <dbReference type="ARBA" id="ARBA00022842"/>
    </source>
</evidence>
<dbReference type="InterPro" id="IPR050241">
    <property type="entry name" value="NAD-cap_RNA_hydrolase_NudC"/>
</dbReference>
<evidence type="ECO:0000256" key="4">
    <source>
        <dbReference type="ARBA" id="ARBA00012381"/>
    </source>
</evidence>
<dbReference type="Gene3D" id="3.90.79.10">
    <property type="entry name" value="Nucleoside Triphosphate Pyrophosphohydrolase"/>
    <property type="match status" value="1"/>
</dbReference>
<keyword evidence="5" id="KW-0479">Metal-binding</keyword>
<dbReference type="Pfam" id="PF00293">
    <property type="entry name" value="NUDIX"/>
    <property type="match status" value="1"/>
</dbReference>
<evidence type="ECO:0000256" key="5">
    <source>
        <dbReference type="ARBA" id="ARBA00022723"/>
    </source>
</evidence>
<dbReference type="Gene3D" id="3.90.79.20">
    <property type="match status" value="1"/>
</dbReference>
<comment type="cofactor">
    <cofactor evidence="2">
        <name>Zn(2+)</name>
        <dbReference type="ChEBI" id="CHEBI:29105"/>
    </cofactor>
</comment>
<evidence type="ECO:0000313" key="12">
    <source>
        <dbReference type="EMBL" id="KAH3685840.1"/>
    </source>
</evidence>
<dbReference type="InterPro" id="IPR015797">
    <property type="entry name" value="NUDIX_hydrolase-like_dom_sf"/>
</dbReference>
<keyword evidence="8" id="KW-0520">NAD</keyword>
<dbReference type="GO" id="GO:0019677">
    <property type="term" value="P:NAD+ catabolic process"/>
    <property type="evidence" value="ECO:0007669"/>
    <property type="project" value="TreeGrafter"/>
</dbReference>
<dbReference type="EC" id="3.6.1.22" evidence="4"/>
<evidence type="ECO:0000259" key="11">
    <source>
        <dbReference type="PROSITE" id="PS51462"/>
    </source>
</evidence>
<dbReference type="InterPro" id="IPR000086">
    <property type="entry name" value="NUDIX_hydrolase_dom"/>
</dbReference>
<dbReference type="GO" id="GO:0005777">
    <property type="term" value="C:peroxisome"/>
    <property type="evidence" value="ECO:0007669"/>
    <property type="project" value="TreeGrafter"/>
</dbReference>
<dbReference type="PROSITE" id="PS51462">
    <property type="entry name" value="NUDIX"/>
    <property type="match status" value="1"/>
</dbReference>
<dbReference type="OrthoDB" id="10249612at2759"/>
<gene>
    <name evidence="12" type="ORF">WICPIJ_003199</name>
</gene>
<dbReference type="GO" id="GO:0006742">
    <property type="term" value="P:NADP+ catabolic process"/>
    <property type="evidence" value="ECO:0007669"/>
    <property type="project" value="TreeGrafter"/>
</dbReference>
<feature type="domain" description="Nudix hydrolase" evidence="11">
    <location>
        <begin position="251"/>
        <end position="384"/>
    </location>
</feature>
<proteinExistence type="inferred from homology"/>
<evidence type="ECO:0000256" key="9">
    <source>
        <dbReference type="ARBA" id="ARBA00023679"/>
    </source>
</evidence>
<evidence type="ECO:0000313" key="13">
    <source>
        <dbReference type="Proteomes" id="UP000774326"/>
    </source>
</evidence>
<dbReference type="InterPro" id="IPR049734">
    <property type="entry name" value="NudC-like_C"/>
</dbReference>
<evidence type="ECO:0000256" key="3">
    <source>
        <dbReference type="ARBA" id="ARBA00009595"/>
    </source>
</evidence>
<evidence type="ECO:0000256" key="6">
    <source>
        <dbReference type="ARBA" id="ARBA00022801"/>
    </source>
</evidence>
<dbReference type="Proteomes" id="UP000774326">
    <property type="component" value="Unassembled WGS sequence"/>
</dbReference>
<keyword evidence="13" id="KW-1185">Reference proteome</keyword>
<comment type="caution">
    <text evidence="12">The sequence shown here is derived from an EMBL/GenBank/DDBJ whole genome shotgun (WGS) entry which is preliminary data.</text>
</comment>
<evidence type="ECO:0000256" key="2">
    <source>
        <dbReference type="ARBA" id="ARBA00001947"/>
    </source>
</evidence>
<name>A0A9P8QAB0_WICPI</name>
<organism evidence="12 13">
    <name type="scientific">Wickerhamomyces pijperi</name>
    <name type="common">Yeast</name>
    <name type="synonym">Pichia pijperi</name>
    <dbReference type="NCBI Taxonomy" id="599730"/>
    <lineage>
        <taxon>Eukaryota</taxon>
        <taxon>Fungi</taxon>
        <taxon>Dikarya</taxon>
        <taxon>Ascomycota</taxon>
        <taxon>Saccharomycotina</taxon>
        <taxon>Saccharomycetes</taxon>
        <taxon>Phaffomycetales</taxon>
        <taxon>Wickerhamomycetaceae</taxon>
        <taxon>Wickerhamomyces</taxon>
    </lineage>
</organism>
<keyword evidence="6" id="KW-0378">Hydrolase</keyword>
<dbReference type="SUPFAM" id="SSF55811">
    <property type="entry name" value="Nudix"/>
    <property type="match status" value="1"/>
</dbReference>
<reference evidence="12" key="2">
    <citation type="submission" date="2021-01" db="EMBL/GenBank/DDBJ databases">
        <authorList>
            <person name="Schikora-Tamarit M.A."/>
        </authorList>
    </citation>
    <scope>NUCLEOTIDE SEQUENCE</scope>
    <source>
        <strain evidence="12">CBS2887</strain>
    </source>
</reference>
<feature type="compositionally biased region" description="Polar residues" evidence="10">
    <location>
        <begin position="9"/>
        <end position="36"/>
    </location>
</feature>
<dbReference type="PANTHER" id="PTHR42904">
    <property type="entry name" value="NUDIX HYDROLASE, NUDC SUBFAMILY"/>
    <property type="match status" value="1"/>
</dbReference>
<feature type="region of interest" description="Disordered" evidence="10">
    <location>
        <begin position="1"/>
        <end position="37"/>
    </location>
</feature>
<accession>A0A9P8QAB0</accession>
<reference evidence="12" key="1">
    <citation type="journal article" date="2021" name="Open Biol.">
        <title>Shared evolutionary footprints suggest mitochondrial oxidative damage underlies multiple complex I losses in fungi.</title>
        <authorList>
            <person name="Schikora-Tamarit M.A."/>
            <person name="Marcet-Houben M."/>
            <person name="Nosek J."/>
            <person name="Gabaldon T."/>
        </authorList>
    </citation>
    <scope>NUCLEOTIDE SEQUENCE</scope>
    <source>
        <strain evidence="12">CBS2887</strain>
    </source>
</reference>
<dbReference type="AlphaFoldDB" id="A0A9P8QAB0"/>
<dbReference type="CDD" id="cd03429">
    <property type="entry name" value="NUDIX_NADH_pyrophosphatase_Nudt13"/>
    <property type="match status" value="1"/>
</dbReference>